<dbReference type="AlphaFoldDB" id="A0A0A1V0U1"/>
<proteinExistence type="predicted"/>
<feature type="chain" id="PRO_5001981251" evidence="1">
    <location>
        <begin position="17"/>
        <end position="250"/>
    </location>
</feature>
<feature type="signal peptide" evidence="1">
    <location>
        <begin position="1"/>
        <end position="16"/>
    </location>
</feature>
<name>A0A0A1V0U1_9HYPO</name>
<comment type="caution">
    <text evidence="2">The sequence shown here is derived from an EMBL/GenBank/DDBJ whole genome shotgun (WGS) entry which is preliminary data.</text>
</comment>
<sequence length="250" mass="28132">MALLLTAACGVRPGWLVSWCAAWIPPCPHLFLEGFMQSGFRLSLDDQRPEPAPSWKAKMNINASTSIYTRSTIVDRQRGTRQRNETAKTPWPKSHTTVFMPLSVSYQPRSQQLLRTGKQKNWETRNWKQATGNVYQRVQYPLPSCLALFIVQSHSITAIYRGKHLNSKKDGKTRPLAIRGSRNVCQESEIATVIALRGPGLEISNLERKEKGTVLASHTEHITHTLTGVVPFTQFDPKKLSWARGKEGLG</sequence>
<evidence type="ECO:0000256" key="1">
    <source>
        <dbReference type="SAM" id="SignalP"/>
    </source>
</evidence>
<keyword evidence="1" id="KW-0732">Signal</keyword>
<protein>
    <submittedName>
        <fullName evidence="2">Uncharacterized protein</fullName>
    </submittedName>
</protein>
<reference evidence="2 3" key="1">
    <citation type="submission" date="2014-02" db="EMBL/GenBank/DDBJ databases">
        <title>The genome sequence of the entomopathogenic fungus Metarhizium robertsii ARSEF 2575.</title>
        <authorList>
            <person name="Giuliano Garisto Donzelli B."/>
            <person name="Roe B.A."/>
            <person name="Macmil S.L."/>
            <person name="Krasnoff S.B."/>
            <person name="Gibson D.M."/>
        </authorList>
    </citation>
    <scope>NUCLEOTIDE SEQUENCE [LARGE SCALE GENOMIC DNA]</scope>
    <source>
        <strain evidence="2 3">ARSEF 2575</strain>
    </source>
</reference>
<evidence type="ECO:0000313" key="3">
    <source>
        <dbReference type="Proteomes" id="UP000030151"/>
    </source>
</evidence>
<organism evidence="2 3">
    <name type="scientific">Metarhizium robertsii</name>
    <dbReference type="NCBI Taxonomy" id="568076"/>
    <lineage>
        <taxon>Eukaryota</taxon>
        <taxon>Fungi</taxon>
        <taxon>Dikarya</taxon>
        <taxon>Ascomycota</taxon>
        <taxon>Pezizomycotina</taxon>
        <taxon>Sordariomycetes</taxon>
        <taxon>Hypocreomycetidae</taxon>
        <taxon>Hypocreales</taxon>
        <taxon>Clavicipitaceae</taxon>
        <taxon>Metarhizium</taxon>
    </lineage>
</organism>
<dbReference type="Proteomes" id="UP000030151">
    <property type="component" value="Unassembled WGS sequence"/>
</dbReference>
<dbReference type="EMBL" id="JELW01000003">
    <property type="protein sequence ID" value="EXV03774.1"/>
    <property type="molecule type" value="Genomic_DNA"/>
</dbReference>
<gene>
    <name evidence="2" type="ORF">X797_003573</name>
</gene>
<evidence type="ECO:0000313" key="2">
    <source>
        <dbReference type="EMBL" id="EXV03774.1"/>
    </source>
</evidence>
<accession>A0A0A1V0U1</accession>
<dbReference type="HOGENOM" id="CLU_1111624_0_0_1"/>